<protein>
    <recommendedName>
        <fullName evidence="4">Oligosaccharide repeat unit polymerase</fullName>
    </recommendedName>
</protein>
<reference evidence="3" key="1">
    <citation type="journal article" date="2019" name="Int. J. Syst. Evol. Microbiol.">
        <title>The Global Catalogue of Microorganisms (GCM) 10K type strain sequencing project: providing services to taxonomists for standard genome sequencing and annotation.</title>
        <authorList>
            <consortium name="The Broad Institute Genomics Platform"/>
            <consortium name="The Broad Institute Genome Sequencing Center for Infectious Disease"/>
            <person name="Wu L."/>
            <person name="Ma J."/>
        </authorList>
    </citation>
    <scope>NUCLEOTIDE SEQUENCE [LARGE SCALE GENOMIC DNA]</scope>
    <source>
        <strain evidence="3">CGMCC 1.12482</strain>
    </source>
</reference>
<accession>A0ABQ1PHE3</accession>
<feature type="transmembrane region" description="Helical" evidence="1">
    <location>
        <begin position="199"/>
        <end position="220"/>
    </location>
</feature>
<dbReference type="Proteomes" id="UP000638188">
    <property type="component" value="Unassembled WGS sequence"/>
</dbReference>
<organism evidence="2 3">
    <name type="scientific">Halopseudomonas salina</name>
    <dbReference type="NCBI Taxonomy" id="1323744"/>
    <lineage>
        <taxon>Bacteria</taxon>
        <taxon>Pseudomonadati</taxon>
        <taxon>Pseudomonadota</taxon>
        <taxon>Gammaproteobacteria</taxon>
        <taxon>Pseudomonadales</taxon>
        <taxon>Pseudomonadaceae</taxon>
        <taxon>Halopseudomonas</taxon>
    </lineage>
</organism>
<feature type="transmembrane region" description="Helical" evidence="1">
    <location>
        <begin position="174"/>
        <end position="193"/>
    </location>
</feature>
<keyword evidence="1" id="KW-0472">Membrane</keyword>
<dbReference type="EMBL" id="BMFF01000003">
    <property type="protein sequence ID" value="GGC97256.1"/>
    <property type="molecule type" value="Genomic_DNA"/>
</dbReference>
<proteinExistence type="predicted"/>
<evidence type="ECO:0000313" key="3">
    <source>
        <dbReference type="Proteomes" id="UP000638188"/>
    </source>
</evidence>
<name>A0ABQ1PHE3_9GAMM</name>
<keyword evidence="1" id="KW-0812">Transmembrane</keyword>
<keyword evidence="1" id="KW-1133">Transmembrane helix</keyword>
<comment type="caution">
    <text evidence="2">The sequence shown here is derived from an EMBL/GenBank/DDBJ whole genome shotgun (WGS) entry which is preliminary data.</text>
</comment>
<evidence type="ECO:0000256" key="1">
    <source>
        <dbReference type="SAM" id="Phobius"/>
    </source>
</evidence>
<gene>
    <name evidence="2" type="ORF">GCM10007418_15850</name>
</gene>
<keyword evidence="3" id="KW-1185">Reference proteome</keyword>
<evidence type="ECO:0008006" key="4">
    <source>
        <dbReference type="Google" id="ProtNLM"/>
    </source>
</evidence>
<evidence type="ECO:0000313" key="2">
    <source>
        <dbReference type="EMBL" id="GGC97256.1"/>
    </source>
</evidence>
<feature type="transmembrane region" description="Helical" evidence="1">
    <location>
        <begin position="142"/>
        <end position="162"/>
    </location>
</feature>
<feature type="transmembrane region" description="Helical" evidence="1">
    <location>
        <begin position="23"/>
        <end position="41"/>
    </location>
</feature>
<sequence length="231" mass="25180">MLVGINCLIIIYYAKNRSLPKKVLIGTLVFSVSIASGMGYLRATAQGNDASTYTDPIQSTVGSGNFVDLARTSIIIANVPEKMDYLYGTSLISWITAPIPRVIWPEKPNVSLGPSVRSEIYGLPTLNNGFPPGIVAEGYMNFGYIGLIILPFLFGSIQKLLYMTFRNIIISNPIALLIYISFLWRFSFGAIGLNFSQALVQVATDIVVMGTLLILTTSSARKANLQKAKSL</sequence>